<keyword evidence="4" id="KW-0539">Nucleus</keyword>
<sequence length="569" mass="63249">MCKRSFDQALGSSDEHNFAIQKLEDAVELCEFLDFPPSPDFGTHAQQETVQQAETDTVPPATVPSGDDSATTAVNLAEGDTDTAAITTPEVDGSRVTTAEVAQGVGISKPKPKRKAKKPRIWKTREEEEKDELAKKAKKQAKEAKEQDEEAKYNADIGKGKVLKDYSKQYIVTMTKKYIDTMSKEQKDKMKAAKEEHDKKQQQLYQEGKIMTKEKFAEKNYLTRAPQACDGCKIHKSKCETRNFKVRTGKACTNCVHAEAYCTETNWVTEVTHYRGPTPEDQSQKKMEKNEFELKQETINGLNERIMVLNREIKTWKSWALRALSNGRLETLPGKIIKSLRDDFGSCMSNNESRATSERSLGPNKGNRNPGRVDPQYQHPRAHPDIAAQAAIQQDAITATLKKIPGAPATNLSRTVSQNSSGSVATHGYQSQHTAAQIPESQYIDPQATSPPSRGSQQASMYHPGKASHYHQTPHMGFQLDGLPGFDPQVGSYSLPQSMEYRPYPDQQYAPMTVFELQPCGGQDACYPPQEHQTQLPHQVDTGFDSSTPKGSPVYTPQASEGDPEDYVG</sequence>
<evidence type="ECO:0000256" key="4">
    <source>
        <dbReference type="ARBA" id="ARBA00023242"/>
    </source>
</evidence>
<dbReference type="GO" id="GO:0008270">
    <property type="term" value="F:zinc ion binding"/>
    <property type="evidence" value="ECO:0007669"/>
    <property type="project" value="InterPro"/>
</dbReference>
<dbReference type="GO" id="GO:0009893">
    <property type="term" value="P:positive regulation of metabolic process"/>
    <property type="evidence" value="ECO:0007669"/>
    <property type="project" value="UniProtKB-ARBA"/>
</dbReference>
<feature type="compositionally biased region" description="Polar residues" evidence="5">
    <location>
        <begin position="544"/>
        <end position="559"/>
    </location>
</feature>
<dbReference type="SUPFAM" id="SSF57701">
    <property type="entry name" value="Zn2/Cys6 DNA-binding domain"/>
    <property type="match status" value="1"/>
</dbReference>
<feature type="compositionally biased region" description="Polar residues" evidence="5">
    <location>
        <begin position="447"/>
        <end position="460"/>
    </location>
</feature>
<gene>
    <name evidence="7" type="ORF">BDV29DRAFT_157071</name>
</gene>
<keyword evidence="1" id="KW-0805">Transcription regulation</keyword>
<protein>
    <recommendedName>
        <fullName evidence="6">Zn(2)-C6 fungal-type domain-containing protein</fullName>
    </recommendedName>
</protein>
<dbReference type="CDD" id="cd00067">
    <property type="entry name" value="GAL4"/>
    <property type="match status" value="1"/>
</dbReference>
<feature type="region of interest" description="Disordered" evidence="5">
    <location>
        <begin position="348"/>
        <end position="379"/>
    </location>
</feature>
<keyword evidence="3" id="KW-0804">Transcription</keyword>
<evidence type="ECO:0000259" key="6">
    <source>
        <dbReference type="PROSITE" id="PS00463"/>
    </source>
</evidence>
<dbReference type="OrthoDB" id="4485017at2759"/>
<evidence type="ECO:0000256" key="2">
    <source>
        <dbReference type="ARBA" id="ARBA00023125"/>
    </source>
</evidence>
<feature type="compositionally biased region" description="Polar residues" evidence="5">
    <location>
        <begin position="44"/>
        <end position="55"/>
    </location>
</feature>
<dbReference type="PROSITE" id="PS00463">
    <property type="entry name" value="ZN2_CY6_FUNGAL_1"/>
    <property type="match status" value="1"/>
</dbReference>
<evidence type="ECO:0000256" key="3">
    <source>
        <dbReference type="ARBA" id="ARBA00023163"/>
    </source>
</evidence>
<evidence type="ECO:0000256" key="1">
    <source>
        <dbReference type="ARBA" id="ARBA00023015"/>
    </source>
</evidence>
<dbReference type="InterPro" id="IPR001138">
    <property type="entry name" value="Zn2Cys6_DnaBD"/>
</dbReference>
<evidence type="ECO:0000256" key="5">
    <source>
        <dbReference type="SAM" id="MobiDB-lite"/>
    </source>
</evidence>
<feature type="region of interest" description="Disordered" evidence="5">
    <location>
        <begin position="38"/>
        <end position="72"/>
    </location>
</feature>
<feature type="compositionally biased region" description="Polar residues" evidence="5">
    <location>
        <begin position="410"/>
        <end position="435"/>
    </location>
</feature>
<feature type="compositionally biased region" description="Basic residues" evidence="5">
    <location>
        <begin position="110"/>
        <end position="122"/>
    </location>
</feature>
<feature type="region of interest" description="Disordered" evidence="5">
    <location>
        <begin position="409"/>
        <end position="483"/>
    </location>
</feature>
<reference evidence="7 8" key="1">
    <citation type="submission" date="2019-04" db="EMBL/GenBank/DDBJ databases">
        <title>Friends and foes A comparative genomics study of 23 Aspergillus species from section Flavi.</title>
        <authorList>
            <consortium name="DOE Joint Genome Institute"/>
            <person name="Kjaerbolling I."/>
            <person name="Vesth T."/>
            <person name="Frisvad J.C."/>
            <person name="Nybo J.L."/>
            <person name="Theobald S."/>
            <person name="Kildgaard S."/>
            <person name="Isbrandt T."/>
            <person name="Kuo A."/>
            <person name="Sato A."/>
            <person name="Lyhne E.K."/>
            <person name="Kogle M.E."/>
            <person name="Wiebenga A."/>
            <person name="Kun R.S."/>
            <person name="Lubbers R.J."/>
            <person name="Makela M.R."/>
            <person name="Barry K."/>
            <person name="Chovatia M."/>
            <person name="Clum A."/>
            <person name="Daum C."/>
            <person name="Haridas S."/>
            <person name="He G."/>
            <person name="LaButti K."/>
            <person name="Lipzen A."/>
            <person name="Mondo S."/>
            <person name="Riley R."/>
            <person name="Salamov A."/>
            <person name="Simmons B.A."/>
            <person name="Magnuson J.K."/>
            <person name="Henrissat B."/>
            <person name="Mortensen U.H."/>
            <person name="Larsen T.O."/>
            <person name="Devries R.P."/>
            <person name="Grigoriev I.V."/>
            <person name="Machida M."/>
            <person name="Baker S.E."/>
            <person name="Andersen M.R."/>
        </authorList>
    </citation>
    <scope>NUCLEOTIDE SEQUENCE [LARGE SCALE GENOMIC DNA]</scope>
    <source>
        <strain evidence="7 8">CBS 151.66</strain>
    </source>
</reference>
<dbReference type="Proteomes" id="UP000326565">
    <property type="component" value="Unassembled WGS sequence"/>
</dbReference>
<dbReference type="Gene3D" id="4.10.240.10">
    <property type="entry name" value="Zn(2)-C6 fungal-type DNA-binding domain"/>
    <property type="match status" value="1"/>
</dbReference>
<feature type="compositionally biased region" description="Basic and acidic residues" evidence="5">
    <location>
        <begin position="123"/>
        <end position="133"/>
    </location>
</feature>
<evidence type="ECO:0000313" key="8">
    <source>
        <dbReference type="Proteomes" id="UP000326565"/>
    </source>
</evidence>
<name>A0A5N5WZP2_9EURO</name>
<dbReference type="GO" id="GO:0000981">
    <property type="term" value="F:DNA-binding transcription factor activity, RNA polymerase II-specific"/>
    <property type="evidence" value="ECO:0007669"/>
    <property type="project" value="InterPro"/>
</dbReference>
<dbReference type="EMBL" id="ML732217">
    <property type="protein sequence ID" value="KAB8074013.1"/>
    <property type="molecule type" value="Genomic_DNA"/>
</dbReference>
<dbReference type="GO" id="GO:0003677">
    <property type="term" value="F:DNA binding"/>
    <property type="evidence" value="ECO:0007669"/>
    <property type="project" value="UniProtKB-KW"/>
</dbReference>
<organism evidence="7 8">
    <name type="scientific">Aspergillus leporis</name>
    <dbReference type="NCBI Taxonomy" id="41062"/>
    <lineage>
        <taxon>Eukaryota</taxon>
        <taxon>Fungi</taxon>
        <taxon>Dikarya</taxon>
        <taxon>Ascomycota</taxon>
        <taxon>Pezizomycotina</taxon>
        <taxon>Eurotiomycetes</taxon>
        <taxon>Eurotiomycetidae</taxon>
        <taxon>Eurotiales</taxon>
        <taxon>Aspergillaceae</taxon>
        <taxon>Aspergillus</taxon>
        <taxon>Aspergillus subgen. Circumdati</taxon>
    </lineage>
</organism>
<dbReference type="InterPro" id="IPR036864">
    <property type="entry name" value="Zn2-C6_fun-type_DNA-bd_sf"/>
</dbReference>
<feature type="region of interest" description="Disordered" evidence="5">
    <location>
        <begin position="106"/>
        <end position="133"/>
    </location>
</feature>
<feature type="domain" description="Zn(2)-C6 fungal-type" evidence="6">
    <location>
        <begin position="228"/>
        <end position="262"/>
    </location>
</feature>
<accession>A0A5N5WZP2</accession>
<proteinExistence type="predicted"/>
<dbReference type="AlphaFoldDB" id="A0A5N5WZP2"/>
<evidence type="ECO:0000313" key="7">
    <source>
        <dbReference type="EMBL" id="KAB8074013.1"/>
    </source>
</evidence>
<feature type="region of interest" description="Disordered" evidence="5">
    <location>
        <begin position="525"/>
        <end position="569"/>
    </location>
</feature>
<keyword evidence="2" id="KW-0238">DNA-binding</keyword>
<keyword evidence="8" id="KW-1185">Reference proteome</keyword>